<dbReference type="Proteomes" id="UP000016927">
    <property type="component" value="Unassembled WGS sequence"/>
</dbReference>
<dbReference type="OrthoDB" id="10577975at2759"/>
<sequence length="108" mass="12293">MLIWYFFQSFVLAEERVQIVYGDDTNIVLSILVKKDGQKSVRFIDRRRPSDFETLDTFSVTKQPTLLQTSKGLICGKTTDPGVIACDTENENSLFSFVDDNGYVNLKT</sequence>
<dbReference type="HOGENOM" id="CLU_2197676_0_0_1"/>
<accession>R0MMD1</accession>
<dbReference type="AlphaFoldDB" id="R0MMD1"/>
<evidence type="ECO:0000313" key="1">
    <source>
        <dbReference type="EMBL" id="EOB15360.1"/>
    </source>
</evidence>
<proteinExistence type="predicted"/>
<protein>
    <submittedName>
        <fullName evidence="1">Uncharacterized protein</fullName>
    </submittedName>
</protein>
<dbReference type="EMBL" id="KB908914">
    <property type="protein sequence ID" value="EOB15360.1"/>
    <property type="molecule type" value="Genomic_DNA"/>
</dbReference>
<keyword evidence="2" id="KW-1185">Reference proteome</keyword>
<gene>
    <name evidence="1" type="ORF">NBO_6g0110</name>
</gene>
<reference evidence="1 2" key="1">
    <citation type="journal article" date="2013" name="BMC Genomics">
        <title>Comparative genomics of parasitic silkworm microsporidia reveal an association between genome expansion and host adaptation.</title>
        <authorList>
            <person name="Pan G."/>
            <person name="Xu J."/>
            <person name="Li T."/>
            <person name="Xia Q."/>
            <person name="Liu S.L."/>
            <person name="Zhang G."/>
            <person name="Li S."/>
            <person name="Li C."/>
            <person name="Liu H."/>
            <person name="Yang L."/>
            <person name="Liu T."/>
            <person name="Zhang X."/>
            <person name="Wu Z."/>
            <person name="Fan W."/>
            <person name="Dang X."/>
            <person name="Xiang H."/>
            <person name="Tao M."/>
            <person name="Li Y."/>
            <person name="Hu J."/>
            <person name="Li Z."/>
            <person name="Lin L."/>
            <person name="Luo J."/>
            <person name="Geng L."/>
            <person name="Wang L."/>
            <person name="Long M."/>
            <person name="Wan Y."/>
            <person name="He N."/>
            <person name="Zhang Z."/>
            <person name="Lu C."/>
            <person name="Keeling P.J."/>
            <person name="Wang J."/>
            <person name="Xiang Z."/>
            <person name="Zhou Z."/>
        </authorList>
    </citation>
    <scope>NUCLEOTIDE SEQUENCE [LARGE SCALE GENOMIC DNA]</scope>
    <source>
        <strain evidence="2">CQ1 / CVCC 102059</strain>
    </source>
</reference>
<dbReference type="VEuPathDB" id="MicrosporidiaDB:NBO_6g0110"/>
<evidence type="ECO:0000313" key="2">
    <source>
        <dbReference type="Proteomes" id="UP000016927"/>
    </source>
</evidence>
<name>R0MMD1_NOSB1</name>
<organism evidence="1 2">
    <name type="scientific">Nosema bombycis (strain CQ1 / CVCC 102059)</name>
    <name type="common">Microsporidian parasite</name>
    <name type="synonym">Pebrine of silkworm</name>
    <dbReference type="NCBI Taxonomy" id="578461"/>
    <lineage>
        <taxon>Eukaryota</taxon>
        <taxon>Fungi</taxon>
        <taxon>Fungi incertae sedis</taxon>
        <taxon>Microsporidia</taxon>
        <taxon>Nosematidae</taxon>
        <taxon>Nosema</taxon>
    </lineage>
</organism>